<sequence>MFQCSSSFDLQELSSIQLETIVSKDIYLDQDSDTELFTTINPVYNSTLYEDTYEQFKLSITSNMHYLYQLQKFVEHLENVEVEIQHRQKMLWVKQQTLLEQILDQ</sequence>
<keyword evidence="3" id="KW-1185">Reference proteome</keyword>
<dbReference type="Proteomes" id="UP001642409">
    <property type="component" value="Unassembled WGS sequence"/>
</dbReference>
<name>A0AA86N4N8_9EUKA</name>
<evidence type="ECO:0000313" key="3">
    <source>
        <dbReference type="Proteomes" id="UP001642409"/>
    </source>
</evidence>
<reference evidence="1" key="1">
    <citation type="submission" date="2023-06" db="EMBL/GenBank/DDBJ databases">
        <authorList>
            <person name="Kurt Z."/>
        </authorList>
    </citation>
    <scope>NUCLEOTIDE SEQUENCE</scope>
</reference>
<organism evidence="1">
    <name type="scientific">Hexamita inflata</name>
    <dbReference type="NCBI Taxonomy" id="28002"/>
    <lineage>
        <taxon>Eukaryota</taxon>
        <taxon>Metamonada</taxon>
        <taxon>Diplomonadida</taxon>
        <taxon>Hexamitidae</taxon>
        <taxon>Hexamitinae</taxon>
        <taxon>Hexamita</taxon>
    </lineage>
</organism>
<dbReference type="EMBL" id="CAXDID020000038">
    <property type="protein sequence ID" value="CAL5998717.1"/>
    <property type="molecule type" value="Genomic_DNA"/>
</dbReference>
<proteinExistence type="predicted"/>
<accession>A0AA86N4N8</accession>
<reference evidence="2 3" key="2">
    <citation type="submission" date="2024-07" db="EMBL/GenBank/DDBJ databases">
        <authorList>
            <person name="Akdeniz Z."/>
        </authorList>
    </citation>
    <scope>NUCLEOTIDE SEQUENCE [LARGE SCALE GENOMIC DNA]</scope>
</reference>
<evidence type="ECO:0000313" key="2">
    <source>
        <dbReference type="EMBL" id="CAL5998717.1"/>
    </source>
</evidence>
<evidence type="ECO:0000313" key="1">
    <source>
        <dbReference type="EMBL" id="CAI9912773.1"/>
    </source>
</evidence>
<gene>
    <name evidence="2" type="ORF">HINF_LOCUS15873</name>
    <name evidence="1" type="ORF">HINF_LOCUS418</name>
</gene>
<comment type="caution">
    <text evidence="1">The sequence shown here is derived from an EMBL/GenBank/DDBJ whole genome shotgun (WGS) entry which is preliminary data.</text>
</comment>
<protein>
    <submittedName>
        <fullName evidence="2">Hypothetical_protein</fullName>
    </submittedName>
</protein>
<dbReference type="EMBL" id="CATOUU010000003">
    <property type="protein sequence ID" value="CAI9912773.1"/>
    <property type="molecule type" value="Genomic_DNA"/>
</dbReference>
<dbReference type="AlphaFoldDB" id="A0AA86N4N8"/>